<name>A0A2S7WII2_9FLAO</name>
<dbReference type="Proteomes" id="UP000239068">
    <property type="component" value="Unassembled WGS sequence"/>
</dbReference>
<gene>
    <name evidence="1" type="ORF">BTO16_16460</name>
</gene>
<evidence type="ECO:0000313" key="1">
    <source>
        <dbReference type="EMBL" id="PQJ77419.1"/>
    </source>
</evidence>
<sequence length="219" mass="26194">MKNIFPFLLIIFCVSKVICQSNFDAGFLPKIVLSNKVSDKINWVNSIESRAIVYDDNYQFSHNLVDVSSILSLKTNLNQSFNFGYIIRFRNEEIIHRTFQHYNFVYQFSSLKIGHRFAFEQFYQPKKQTTFRTRYRVSLEKPLNGERVDVKEFYIKLGNEYLYDFKTNDLEIRVTPNLGFKASKRDKIEFGLDYRLGRFIENATKNNLWFRTTWYISID</sequence>
<protein>
    <recommendedName>
        <fullName evidence="3">DUF2490 domain-containing protein</fullName>
    </recommendedName>
</protein>
<dbReference type="RefSeq" id="WP_105022740.1">
    <property type="nucleotide sequence ID" value="NZ_MSCM01000002.1"/>
</dbReference>
<evidence type="ECO:0000313" key="2">
    <source>
        <dbReference type="Proteomes" id="UP000239068"/>
    </source>
</evidence>
<dbReference type="OrthoDB" id="1121653at2"/>
<dbReference type="InterPro" id="IPR019619">
    <property type="entry name" value="DUF2490"/>
</dbReference>
<accession>A0A2S7WII2</accession>
<reference evidence="1 2" key="1">
    <citation type="submission" date="2016-12" db="EMBL/GenBank/DDBJ databases">
        <title>Trade-off between light-utilization and light-protection in marine flavobacteria.</title>
        <authorList>
            <person name="Kumagai Y."/>
            <person name="Yoshizawa S."/>
            <person name="Kogure K."/>
            <person name="Iwasaki W."/>
        </authorList>
    </citation>
    <scope>NUCLEOTIDE SEQUENCE [LARGE SCALE GENOMIC DNA]</scope>
    <source>
        <strain evidence="1 2">ATCC 43844</strain>
    </source>
</reference>
<dbReference type="EMBL" id="MSCM01000002">
    <property type="protein sequence ID" value="PQJ77419.1"/>
    <property type="molecule type" value="Genomic_DNA"/>
</dbReference>
<evidence type="ECO:0008006" key="3">
    <source>
        <dbReference type="Google" id="ProtNLM"/>
    </source>
</evidence>
<dbReference type="Pfam" id="PF10677">
    <property type="entry name" value="DUF2490"/>
    <property type="match status" value="1"/>
</dbReference>
<proteinExistence type="predicted"/>
<comment type="caution">
    <text evidence="1">The sequence shown here is derived from an EMBL/GenBank/DDBJ whole genome shotgun (WGS) entry which is preliminary data.</text>
</comment>
<organism evidence="1 2">
    <name type="scientific">Polaribacter glomeratus</name>
    <dbReference type="NCBI Taxonomy" id="102"/>
    <lineage>
        <taxon>Bacteria</taxon>
        <taxon>Pseudomonadati</taxon>
        <taxon>Bacteroidota</taxon>
        <taxon>Flavobacteriia</taxon>
        <taxon>Flavobacteriales</taxon>
        <taxon>Flavobacteriaceae</taxon>
    </lineage>
</organism>
<dbReference type="AlphaFoldDB" id="A0A2S7WII2"/>
<keyword evidence="2" id="KW-1185">Reference proteome</keyword>